<feature type="compositionally biased region" description="Basic and acidic residues" evidence="1">
    <location>
        <begin position="233"/>
        <end position="256"/>
    </location>
</feature>
<dbReference type="SMART" id="SM00065">
    <property type="entry name" value="GAF"/>
    <property type="match status" value="1"/>
</dbReference>
<dbReference type="Pfam" id="PF01590">
    <property type="entry name" value="GAF"/>
    <property type="match status" value="1"/>
</dbReference>
<reference evidence="3 4" key="1">
    <citation type="submission" date="2019-04" db="EMBL/GenBank/DDBJ databases">
        <authorList>
            <person name="Jiang L."/>
        </authorList>
    </citation>
    <scope>NUCLEOTIDE SEQUENCE [LARGE SCALE GENOMIC DNA]</scope>
    <source>
        <strain evidence="3 4">YIM 131853</strain>
    </source>
</reference>
<dbReference type="AlphaFoldDB" id="A0A4S4FR19"/>
<feature type="region of interest" description="Disordered" evidence="1">
    <location>
        <begin position="408"/>
        <end position="443"/>
    </location>
</feature>
<dbReference type="RefSeq" id="WP_136426986.1">
    <property type="nucleotide sequence ID" value="NZ_SSSM01000003.1"/>
</dbReference>
<dbReference type="OrthoDB" id="9151676at2"/>
<dbReference type="Proteomes" id="UP000309133">
    <property type="component" value="Unassembled WGS sequence"/>
</dbReference>
<dbReference type="PANTHER" id="PTHR43102:SF2">
    <property type="entry name" value="GAF DOMAIN-CONTAINING PROTEIN"/>
    <property type="match status" value="1"/>
</dbReference>
<dbReference type="PANTHER" id="PTHR43102">
    <property type="entry name" value="SLR1143 PROTEIN"/>
    <property type="match status" value="1"/>
</dbReference>
<proteinExistence type="predicted"/>
<evidence type="ECO:0000313" key="3">
    <source>
        <dbReference type="EMBL" id="THG31866.1"/>
    </source>
</evidence>
<evidence type="ECO:0000256" key="1">
    <source>
        <dbReference type="SAM" id="MobiDB-lite"/>
    </source>
</evidence>
<organism evidence="3 4">
    <name type="scientific">Naasia lichenicola</name>
    <dbReference type="NCBI Taxonomy" id="2565933"/>
    <lineage>
        <taxon>Bacteria</taxon>
        <taxon>Bacillati</taxon>
        <taxon>Actinomycetota</taxon>
        <taxon>Actinomycetes</taxon>
        <taxon>Micrococcales</taxon>
        <taxon>Microbacteriaceae</taxon>
        <taxon>Naasia</taxon>
    </lineage>
</organism>
<dbReference type="EMBL" id="SSSM01000003">
    <property type="protein sequence ID" value="THG31866.1"/>
    <property type="molecule type" value="Genomic_DNA"/>
</dbReference>
<gene>
    <name evidence="3" type="ORF">E6C64_07425</name>
</gene>
<feature type="region of interest" description="Disordered" evidence="1">
    <location>
        <begin position="227"/>
        <end position="256"/>
    </location>
</feature>
<sequence>MLAPMMRLLTPSIEKRLAEIPRPDDAPAGHATGLDPDRILVFGSGPASGWGVRTNDLALPGHLARELTRRTGRGSDVDLLAGERITIRDSIAELGRLDLAGYDAVIVTLGVADALGFTDPAHWKHHMDALLCSLASRMSRSAQILVAGIQPIRSITVYNAWWGDLADRRAQHFNRISETLASTHERTQFLALPGERLPKRRHTAPEMYQTWAALMAGRLAGVLSGSDAGGHVSGRDRPAELGSAREHRRMQRPEDARQNALDQLELVGSEPTSNLQRIVQMTQIAFGTEAAAINLIDHDQQWVHAKAGPDVHSSTRAESFCAVTIKDPNGLVVPNASLDWEFAQNPIVRAGRVGFYAGYPIESPDGQRIGALCVTDPQPRRFSGSDRSALRDLALLVQQELWNQWNAAQIAERQTSAPPPAPPRTRIPPVPTGRSTAPEQPAR</sequence>
<keyword evidence="4" id="KW-1185">Reference proteome</keyword>
<dbReference type="InterPro" id="IPR029016">
    <property type="entry name" value="GAF-like_dom_sf"/>
</dbReference>
<feature type="domain" description="GAF" evidence="2">
    <location>
        <begin position="270"/>
        <end position="411"/>
    </location>
</feature>
<feature type="compositionally biased region" description="Polar residues" evidence="1">
    <location>
        <begin position="433"/>
        <end position="443"/>
    </location>
</feature>
<name>A0A4S4FR19_9MICO</name>
<dbReference type="Gene3D" id="3.30.450.40">
    <property type="match status" value="1"/>
</dbReference>
<dbReference type="SUPFAM" id="SSF55781">
    <property type="entry name" value="GAF domain-like"/>
    <property type="match status" value="1"/>
</dbReference>
<protein>
    <submittedName>
        <fullName evidence="3">GAF domain-containing protein</fullName>
    </submittedName>
</protein>
<accession>A0A4S4FR19</accession>
<dbReference type="InterPro" id="IPR036514">
    <property type="entry name" value="SGNH_hydro_sf"/>
</dbReference>
<dbReference type="InterPro" id="IPR003018">
    <property type="entry name" value="GAF"/>
</dbReference>
<dbReference type="Gene3D" id="3.40.50.1110">
    <property type="entry name" value="SGNH hydrolase"/>
    <property type="match status" value="1"/>
</dbReference>
<evidence type="ECO:0000313" key="4">
    <source>
        <dbReference type="Proteomes" id="UP000309133"/>
    </source>
</evidence>
<dbReference type="SUPFAM" id="SSF52266">
    <property type="entry name" value="SGNH hydrolase"/>
    <property type="match status" value="1"/>
</dbReference>
<comment type="caution">
    <text evidence="3">The sequence shown here is derived from an EMBL/GenBank/DDBJ whole genome shotgun (WGS) entry which is preliminary data.</text>
</comment>
<feature type="compositionally biased region" description="Pro residues" evidence="1">
    <location>
        <begin position="417"/>
        <end position="431"/>
    </location>
</feature>
<evidence type="ECO:0000259" key="2">
    <source>
        <dbReference type="SMART" id="SM00065"/>
    </source>
</evidence>